<reference evidence="4" key="1">
    <citation type="submission" date="2022-06" db="EMBL/GenBank/DDBJ databases">
        <title>Rothia sp. isolated from sandalwood seedling.</title>
        <authorList>
            <person name="Tuikhar N."/>
            <person name="Kirdat K."/>
            <person name="Thorat V."/>
            <person name="Swetha P."/>
            <person name="Padma S."/>
            <person name="Sundararaj R."/>
            <person name="Yadav A."/>
        </authorList>
    </citation>
    <scope>NUCLEOTIDE SEQUENCE</scope>
    <source>
        <strain evidence="4">AR01</strain>
    </source>
</reference>
<evidence type="ECO:0000256" key="2">
    <source>
        <dbReference type="ARBA" id="ARBA00023277"/>
    </source>
</evidence>
<dbReference type="PANTHER" id="PTHR43103">
    <property type="entry name" value="NUCLEOSIDE-DIPHOSPHATE-SUGAR EPIMERASE"/>
    <property type="match status" value="1"/>
</dbReference>
<dbReference type="InterPro" id="IPR050005">
    <property type="entry name" value="DenD"/>
</dbReference>
<dbReference type="Pfam" id="PF01370">
    <property type="entry name" value="Epimerase"/>
    <property type="match status" value="1"/>
</dbReference>
<dbReference type="RefSeq" id="WP_254165586.1">
    <property type="nucleotide sequence ID" value="NZ_JANAFB010000008.1"/>
</dbReference>
<keyword evidence="1" id="KW-0521">NADP</keyword>
<evidence type="ECO:0000259" key="3">
    <source>
        <dbReference type="Pfam" id="PF01370"/>
    </source>
</evidence>
<accession>A0A9X2HEM1</accession>
<dbReference type="AlphaFoldDB" id="A0A9X2HEM1"/>
<dbReference type="InterPro" id="IPR001509">
    <property type="entry name" value="Epimerase_deHydtase"/>
</dbReference>
<keyword evidence="2" id="KW-0119">Carbohydrate metabolism</keyword>
<evidence type="ECO:0000256" key="1">
    <source>
        <dbReference type="ARBA" id="ARBA00022857"/>
    </source>
</evidence>
<comment type="caution">
    <text evidence="4">The sequence shown here is derived from an EMBL/GenBank/DDBJ whole genome shotgun (WGS) entry which is preliminary data.</text>
</comment>
<feature type="domain" description="NAD-dependent epimerase/dehydratase" evidence="3">
    <location>
        <begin position="3"/>
        <end position="209"/>
    </location>
</feature>
<protein>
    <submittedName>
        <fullName evidence="4">SDR family oxidoreductase</fullName>
    </submittedName>
</protein>
<dbReference type="Proteomes" id="UP001139502">
    <property type="component" value="Unassembled WGS sequence"/>
</dbReference>
<dbReference type="InterPro" id="IPR036291">
    <property type="entry name" value="NAD(P)-bd_dom_sf"/>
</dbReference>
<dbReference type="SUPFAM" id="SSF51735">
    <property type="entry name" value="NAD(P)-binding Rossmann-fold domains"/>
    <property type="match status" value="1"/>
</dbReference>
<proteinExistence type="predicted"/>
<organism evidence="4 5">
    <name type="scientific">Rothia santali</name>
    <dbReference type="NCBI Taxonomy" id="2949643"/>
    <lineage>
        <taxon>Bacteria</taxon>
        <taxon>Bacillati</taxon>
        <taxon>Actinomycetota</taxon>
        <taxon>Actinomycetes</taxon>
        <taxon>Micrococcales</taxon>
        <taxon>Micrococcaceae</taxon>
        <taxon>Rothia</taxon>
    </lineage>
</organism>
<dbReference type="CDD" id="cd05238">
    <property type="entry name" value="Gne_like_SDR_e"/>
    <property type="match status" value="1"/>
</dbReference>
<dbReference type="EMBL" id="JANAFB010000008">
    <property type="protein sequence ID" value="MCP3425402.1"/>
    <property type="molecule type" value="Genomic_DNA"/>
</dbReference>
<dbReference type="PANTHER" id="PTHR43103:SF3">
    <property type="entry name" value="ADP-L-GLYCERO-D-MANNO-HEPTOSE-6-EPIMERASE"/>
    <property type="match status" value="1"/>
</dbReference>
<evidence type="ECO:0000313" key="4">
    <source>
        <dbReference type="EMBL" id="MCP3425402.1"/>
    </source>
</evidence>
<dbReference type="Gene3D" id="3.90.25.10">
    <property type="entry name" value="UDP-galactose 4-epimerase, domain 1"/>
    <property type="match status" value="1"/>
</dbReference>
<sequence length="338" mass="36351">MKIIVTGGAGFLGSRVVELLLQRLDAGDPPVPFEEIVSLDLAECPVADRRVRSVVGDVASPELLEEEVTDDVVGIYHLAAVLSGGSEENFDLAMRVNVDGTRALLEAARRTGARPRVVFTSSLAVFGGDPPEVVPEEWAEQPDSTYGALKAVGELLVNEYSRRGYVDGRICRLPTISVRPGRPNSAASSFASGIVREPLNGEAAPCPVPHETRMWLSSPRAAVANLVRALEVEGELIGAWRGMNVPGISVTVGEMLEALERIGGAEARALVHDAPDQAVMDIVCSWPGEFEVQRMLELGFVRDRNVDRLIRQYVEDFAPGAGRPAEEHDDAAPAAREA</sequence>
<evidence type="ECO:0000313" key="5">
    <source>
        <dbReference type="Proteomes" id="UP001139502"/>
    </source>
</evidence>
<dbReference type="Gene3D" id="3.40.50.720">
    <property type="entry name" value="NAD(P)-binding Rossmann-like Domain"/>
    <property type="match status" value="1"/>
</dbReference>
<keyword evidence="5" id="KW-1185">Reference proteome</keyword>
<dbReference type="GO" id="GO:0016491">
    <property type="term" value="F:oxidoreductase activity"/>
    <property type="evidence" value="ECO:0007669"/>
    <property type="project" value="InterPro"/>
</dbReference>
<gene>
    <name evidence="4" type="ORF">NBM05_05055</name>
</gene>
<name>A0A9X2HEM1_9MICC</name>
<dbReference type="NCBIfam" id="NF043036">
    <property type="entry name" value="ErythonDh"/>
    <property type="match status" value="1"/>
</dbReference>